<proteinExistence type="predicted"/>
<accession>A0A1Q2MCX7</accession>
<dbReference type="EMBL" id="CP019646">
    <property type="protein sequence ID" value="AQQ70545.1"/>
    <property type="molecule type" value="Genomic_DNA"/>
</dbReference>
<dbReference type="InterPro" id="IPR008928">
    <property type="entry name" value="6-hairpin_glycosidase_sf"/>
</dbReference>
<reference evidence="3" key="1">
    <citation type="submission" date="2017-02" db="EMBL/GenBank/DDBJ databases">
        <title>Comparative genomics and description of representatives of a novel lineage of planctomycetes thriving in anoxic sediments.</title>
        <authorList>
            <person name="Spring S."/>
            <person name="Bunk B."/>
            <person name="Sproer C."/>
        </authorList>
    </citation>
    <scope>NUCLEOTIDE SEQUENCE [LARGE SCALE GENOMIC DNA]</scope>
    <source>
        <strain evidence="3">SM-Chi-D1</strain>
    </source>
</reference>
<protein>
    <submittedName>
        <fullName evidence="2">Uncharacterized protein</fullName>
    </submittedName>
</protein>
<dbReference type="Proteomes" id="UP000188181">
    <property type="component" value="Chromosome"/>
</dbReference>
<keyword evidence="3" id="KW-1185">Reference proteome</keyword>
<dbReference type="SUPFAM" id="SSF48208">
    <property type="entry name" value="Six-hairpin glycosidases"/>
    <property type="match status" value="1"/>
</dbReference>
<dbReference type="STRING" id="1851148.SMSP2_00897"/>
<evidence type="ECO:0000313" key="3">
    <source>
        <dbReference type="Proteomes" id="UP000188181"/>
    </source>
</evidence>
<dbReference type="OrthoDB" id="9148343at2"/>
<evidence type="ECO:0000256" key="1">
    <source>
        <dbReference type="SAM" id="SignalP"/>
    </source>
</evidence>
<dbReference type="AlphaFoldDB" id="A0A1Q2MCX7"/>
<dbReference type="Gene3D" id="1.50.10.20">
    <property type="match status" value="1"/>
</dbReference>
<feature type="chain" id="PRO_5012094607" evidence="1">
    <location>
        <begin position="24"/>
        <end position="398"/>
    </location>
</feature>
<gene>
    <name evidence="2" type="ORF">SMSP2_00897</name>
</gene>
<feature type="signal peptide" evidence="1">
    <location>
        <begin position="1"/>
        <end position="23"/>
    </location>
</feature>
<dbReference type="GO" id="GO:0005975">
    <property type="term" value="P:carbohydrate metabolic process"/>
    <property type="evidence" value="ECO:0007669"/>
    <property type="project" value="InterPro"/>
</dbReference>
<sequence precursor="true">MKNHLCISVIVCICLFGSFQTQAKLPPEIFTAEEEVLLTDYLRDIADWIMSLDLGSGQLKNTEDTDQSIFINGNFARVLVSAYRLTGEEKYKNEAVKWADGFCNQQQLTITSQINQGGFWADFPRREIVLYSNIYFGDMGTAATALSVIYKHADSKRQPIYLDCLKRMALFVTEGSIRDPQFLGRDTTGSFIIKSGEHKGALGCGYYRGHLSMEPYTISTATTAGAFMSQMYELTNEPKYRNISTDAVNWLLKVREADGEIPYMLDGKELDTWPLDTLTYCSEAFLGVYRFMNDIERAEFAKDIRPTIDWILRNQNDDGTWGQLRSPDQQRSPGVVSLLNWYYVHIQQDADVKEAVKRFFAYMLVPENSEAYGIKELVRTTGFLGLTVSEILKPDSTF</sequence>
<evidence type="ECO:0000313" key="2">
    <source>
        <dbReference type="EMBL" id="AQQ70545.1"/>
    </source>
</evidence>
<dbReference type="RefSeq" id="WP_146682800.1">
    <property type="nucleotide sequence ID" value="NZ_CP019646.1"/>
</dbReference>
<name>A0A1Q2MCX7_9BACT</name>
<dbReference type="KEGG" id="pbas:SMSP2_00897"/>
<organism evidence="2 3">
    <name type="scientific">Limihaloglobus sulfuriphilus</name>
    <dbReference type="NCBI Taxonomy" id="1851148"/>
    <lineage>
        <taxon>Bacteria</taxon>
        <taxon>Pseudomonadati</taxon>
        <taxon>Planctomycetota</taxon>
        <taxon>Phycisphaerae</taxon>
        <taxon>Sedimentisphaerales</taxon>
        <taxon>Sedimentisphaeraceae</taxon>
        <taxon>Limihaloglobus</taxon>
    </lineage>
</organism>
<keyword evidence="1" id="KW-0732">Signal</keyword>